<reference evidence="2 3" key="1">
    <citation type="submission" date="2017-05" db="EMBL/GenBank/DDBJ databases">
        <authorList>
            <person name="Varghese N."/>
            <person name="Submissions S."/>
        </authorList>
    </citation>
    <scope>NUCLEOTIDE SEQUENCE [LARGE SCALE GENOMIC DNA]</scope>
    <source>
        <strain evidence="2 3">DSM 29734</strain>
    </source>
</reference>
<proteinExistence type="predicted"/>
<comment type="caution">
    <text evidence="2">The sequence shown here is derived from an EMBL/GenBank/DDBJ whole genome shotgun (WGS) entry which is preliminary data.</text>
</comment>
<keyword evidence="3" id="KW-1185">Reference proteome</keyword>
<dbReference type="Proteomes" id="UP001157961">
    <property type="component" value="Unassembled WGS sequence"/>
</dbReference>
<dbReference type="InterPro" id="IPR050789">
    <property type="entry name" value="Diverse_Enzym_Activities"/>
</dbReference>
<protein>
    <submittedName>
        <fullName evidence="2">CubicO group peptidase, beta-lactamase class C family</fullName>
    </submittedName>
</protein>
<dbReference type="PANTHER" id="PTHR43283">
    <property type="entry name" value="BETA-LACTAMASE-RELATED"/>
    <property type="match status" value="1"/>
</dbReference>
<dbReference type="Gene3D" id="3.40.710.10">
    <property type="entry name" value="DD-peptidase/beta-lactamase superfamily"/>
    <property type="match status" value="1"/>
</dbReference>
<dbReference type="PANTHER" id="PTHR43283:SF7">
    <property type="entry name" value="BETA-LACTAMASE-RELATED DOMAIN-CONTAINING PROTEIN"/>
    <property type="match status" value="1"/>
</dbReference>
<dbReference type="Pfam" id="PF00144">
    <property type="entry name" value="Beta-lactamase"/>
    <property type="match status" value="1"/>
</dbReference>
<evidence type="ECO:0000313" key="3">
    <source>
        <dbReference type="Proteomes" id="UP001157961"/>
    </source>
</evidence>
<dbReference type="RefSeq" id="WP_283426316.1">
    <property type="nucleotide sequence ID" value="NZ_FXTY01000004.1"/>
</dbReference>
<dbReference type="SUPFAM" id="SSF56601">
    <property type="entry name" value="beta-lactamase/transpeptidase-like"/>
    <property type="match status" value="1"/>
</dbReference>
<dbReference type="InterPro" id="IPR012338">
    <property type="entry name" value="Beta-lactam/transpept-like"/>
</dbReference>
<evidence type="ECO:0000259" key="1">
    <source>
        <dbReference type="Pfam" id="PF00144"/>
    </source>
</evidence>
<name>A0ABY1P2T0_9RHOB</name>
<gene>
    <name evidence="2" type="ORF">SAMN06265373_104376</name>
</gene>
<organism evidence="2 3">
    <name type="scientific">Shimia sagamensis</name>
    <dbReference type="NCBI Taxonomy" id="1566352"/>
    <lineage>
        <taxon>Bacteria</taxon>
        <taxon>Pseudomonadati</taxon>
        <taxon>Pseudomonadota</taxon>
        <taxon>Alphaproteobacteria</taxon>
        <taxon>Rhodobacterales</taxon>
        <taxon>Roseobacteraceae</taxon>
    </lineage>
</organism>
<accession>A0ABY1P2T0</accession>
<feature type="domain" description="Beta-lactamase-related" evidence="1">
    <location>
        <begin position="77"/>
        <end position="318"/>
    </location>
</feature>
<sequence>MRKLFVWSILTLMLGVFALVTVPRVWNPSPETQTAHSFADFDSSQIGALWPAPGPDDRKRARMILYKGDVIFADGPTDLIMNTHSMRKSIMSLMYGIAVDKGLIDLNKTLAELGIDETIPLTAQEKTATIRDLLMFRSGVFLPAAGEHDAQITDRPQRDSYKPGAYFFANNFDANALGTIFVQETGYEIGAFMDAFLAKPLGMQDFQAENVIMGDPWFMPSTDTQHPHYHTYMSARDFARIGVMVAQEGVWRGQQVVPESWIALSTAPHSDLRDNHIGYGQYSHAGYLWWIKDADGTVWTDGYGEHFMMVDAARDLVLIERNYTGNSYLSTGLWMFVYGNRSQSLNGMRAAYKWLVQERL</sequence>
<dbReference type="EMBL" id="FXTY01000004">
    <property type="protein sequence ID" value="SMP23506.1"/>
    <property type="molecule type" value="Genomic_DNA"/>
</dbReference>
<dbReference type="InterPro" id="IPR001466">
    <property type="entry name" value="Beta-lactam-related"/>
</dbReference>
<evidence type="ECO:0000313" key="2">
    <source>
        <dbReference type="EMBL" id="SMP23506.1"/>
    </source>
</evidence>